<feature type="signal peptide" evidence="1">
    <location>
        <begin position="1"/>
        <end position="27"/>
    </location>
</feature>
<dbReference type="CDD" id="cd03139">
    <property type="entry name" value="GATase1_PfpI_2"/>
    <property type="match status" value="1"/>
</dbReference>
<dbReference type="OrthoDB" id="9792284at2"/>
<organism evidence="3 4">
    <name type="scientific">Paracoccus suum</name>
    <dbReference type="NCBI Taxonomy" id="2259340"/>
    <lineage>
        <taxon>Bacteria</taxon>
        <taxon>Pseudomonadati</taxon>
        <taxon>Pseudomonadota</taxon>
        <taxon>Alphaproteobacteria</taxon>
        <taxon>Rhodobacterales</taxon>
        <taxon>Paracoccaceae</taxon>
        <taxon>Paracoccus</taxon>
    </lineage>
</organism>
<gene>
    <name evidence="3" type="ORF">DRW48_14065</name>
</gene>
<sequence length="271" mass="28382">MPATFDRRTLLAFSSLLAAGAALPAAAQPAPANHIRTMTEVPPDAPKVGLLVFPNMVALDLIGPLTVFRILRCDTHLVWKDLAAVPTDAGIAVSPTTDFAGCPEDLDVLFIPGGTIGTNACMTDPEVLEFVADRGSRAKWVTSVCTGSLVLAAAGLLQGYDATSYWAVADLLPLMGARPVDGRVVRDRNRMTGGGVTAGLDFGLTLAAELMGEEAARRVQLVLEYAPEPPFRNGTPDEAGPESTARMKTARAGMDNAARTAAEAAARRLGI</sequence>
<dbReference type="Proteomes" id="UP000252023">
    <property type="component" value="Chromosome"/>
</dbReference>
<dbReference type="Pfam" id="PF01965">
    <property type="entry name" value="DJ-1_PfpI"/>
    <property type="match status" value="1"/>
</dbReference>
<feature type="domain" description="DJ-1/PfpI" evidence="2">
    <location>
        <begin position="47"/>
        <end position="208"/>
    </location>
</feature>
<evidence type="ECO:0000313" key="3">
    <source>
        <dbReference type="EMBL" id="AXC50657.1"/>
    </source>
</evidence>
<dbReference type="KEGG" id="pars:DRW48_14065"/>
<dbReference type="InterPro" id="IPR052158">
    <property type="entry name" value="INH-QAR"/>
</dbReference>
<dbReference type="InterPro" id="IPR029062">
    <property type="entry name" value="Class_I_gatase-like"/>
</dbReference>
<keyword evidence="1" id="KW-0732">Signal</keyword>
<dbReference type="Gene3D" id="3.40.50.880">
    <property type="match status" value="1"/>
</dbReference>
<dbReference type="InterPro" id="IPR002818">
    <property type="entry name" value="DJ-1/PfpI"/>
</dbReference>
<dbReference type="SUPFAM" id="SSF52317">
    <property type="entry name" value="Class I glutamine amidotransferase-like"/>
    <property type="match status" value="1"/>
</dbReference>
<feature type="chain" id="PRO_5017072092" evidence="1">
    <location>
        <begin position="28"/>
        <end position="271"/>
    </location>
</feature>
<evidence type="ECO:0000313" key="4">
    <source>
        <dbReference type="Proteomes" id="UP000252023"/>
    </source>
</evidence>
<dbReference type="EMBL" id="CP030918">
    <property type="protein sequence ID" value="AXC50657.1"/>
    <property type="molecule type" value="Genomic_DNA"/>
</dbReference>
<dbReference type="PROSITE" id="PS51318">
    <property type="entry name" value="TAT"/>
    <property type="match status" value="1"/>
</dbReference>
<name>A0A344PMQ2_9RHOB</name>
<dbReference type="AlphaFoldDB" id="A0A344PMQ2"/>
<evidence type="ECO:0000259" key="2">
    <source>
        <dbReference type="Pfam" id="PF01965"/>
    </source>
</evidence>
<dbReference type="InterPro" id="IPR006311">
    <property type="entry name" value="TAT_signal"/>
</dbReference>
<dbReference type="GO" id="GO:0006355">
    <property type="term" value="P:regulation of DNA-templated transcription"/>
    <property type="evidence" value="ECO:0007669"/>
    <property type="project" value="TreeGrafter"/>
</dbReference>
<dbReference type="PANTHER" id="PTHR43130">
    <property type="entry name" value="ARAC-FAMILY TRANSCRIPTIONAL REGULATOR"/>
    <property type="match status" value="1"/>
</dbReference>
<accession>A0A344PMQ2</accession>
<reference evidence="4" key="1">
    <citation type="submission" date="2018-07" db="EMBL/GenBank/DDBJ databases">
        <title>Genome sequencing of Paracoccus sp. SC2-6.</title>
        <authorList>
            <person name="Heo J."/>
            <person name="Kim S.-J."/>
            <person name="Kwon S.-W."/>
        </authorList>
    </citation>
    <scope>NUCLEOTIDE SEQUENCE [LARGE SCALE GENOMIC DNA]</scope>
    <source>
        <strain evidence="4">SC2-6</strain>
    </source>
</reference>
<keyword evidence="4" id="KW-1185">Reference proteome</keyword>
<evidence type="ECO:0000256" key="1">
    <source>
        <dbReference type="SAM" id="SignalP"/>
    </source>
</evidence>
<dbReference type="PANTHER" id="PTHR43130:SF2">
    <property type="entry name" value="DJ-1_PFPI DOMAIN-CONTAINING PROTEIN"/>
    <property type="match status" value="1"/>
</dbReference>
<proteinExistence type="predicted"/>
<dbReference type="RefSeq" id="WP_114076974.1">
    <property type="nucleotide sequence ID" value="NZ_CP030918.1"/>
</dbReference>
<protein>
    <submittedName>
        <fullName evidence="3">DJ-1/PfpI family protein</fullName>
    </submittedName>
</protein>